<dbReference type="GO" id="GO:0006508">
    <property type="term" value="P:proteolysis"/>
    <property type="evidence" value="ECO:0007669"/>
    <property type="project" value="UniProtKB-KW"/>
</dbReference>
<protein>
    <recommendedName>
        <fullName evidence="6">Calpain catalytic domain-containing protein</fullName>
    </recommendedName>
</protein>
<dbReference type="InterPro" id="IPR022684">
    <property type="entry name" value="Calpain_cysteine_protease"/>
</dbReference>
<feature type="domain" description="Calpain catalytic" evidence="6">
    <location>
        <begin position="150"/>
        <end position="454"/>
    </location>
</feature>
<dbReference type="InterPro" id="IPR038765">
    <property type="entry name" value="Papain-like_cys_pep_sf"/>
</dbReference>
<gene>
    <name evidence="7" type="ORF">EVOR1521_LOCUS17096</name>
</gene>
<evidence type="ECO:0000256" key="2">
    <source>
        <dbReference type="ARBA" id="ARBA00022670"/>
    </source>
</evidence>
<reference evidence="7" key="1">
    <citation type="submission" date="2023-08" db="EMBL/GenBank/DDBJ databases">
        <authorList>
            <person name="Chen Y."/>
            <person name="Shah S."/>
            <person name="Dougan E. K."/>
            <person name="Thang M."/>
            <person name="Chan C."/>
        </authorList>
    </citation>
    <scope>NUCLEOTIDE SEQUENCE</scope>
</reference>
<keyword evidence="2 5" id="KW-0645">Protease</keyword>
<evidence type="ECO:0000256" key="4">
    <source>
        <dbReference type="ARBA" id="ARBA00022807"/>
    </source>
</evidence>
<dbReference type="PANTHER" id="PTHR10183">
    <property type="entry name" value="CALPAIN"/>
    <property type="match status" value="1"/>
</dbReference>
<dbReference type="AlphaFoldDB" id="A0AA36MYX5"/>
<evidence type="ECO:0000256" key="3">
    <source>
        <dbReference type="ARBA" id="ARBA00022801"/>
    </source>
</evidence>
<dbReference type="InterPro" id="IPR001300">
    <property type="entry name" value="Peptidase_C2_calpain_cat"/>
</dbReference>
<evidence type="ECO:0000259" key="6">
    <source>
        <dbReference type="PROSITE" id="PS50203"/>
    </source>
</evidence>
<comment type="caution">
    <text evidence="7">The sequence shown here is derived from an EMBL/GenBank/DDBJ whole genome shotgun (WGS) entry which is preliminary data.</text>
</comment>
<comment type="similarity">
    <text evidence="1">Belongs to the peptidase C2 family.</text>
</comment>
<feature type="active site" evidence="5">
    <location>
        <position position="426"/>
    </location>
</feature>
<dbReference type="PROSITE" id="PS50203">
    <property type="entry name" value="CALPAIN_CAT"/>
    <property type="match status" value="1"/>
</dbReference>
<dbReference type="Pfam" id="PF00648">
    <property type="entry name" value="Peptidase_C2"/>
    <property type="match status" value="1"/>
</dbReference>
<keyword evidence="8" id="KW-1185">Reference proteome</keyword>
<name>A0AA36MYX5_9DINO</name>
<proteinExistence type="inferred from homology"/>
<evidence type="ECO:0000256" key="5">
    <source>
        <dbReference type="PROSITE-ProRule" id="PRU00239"/>
    </source>
</evidence>
<dbReference type="PANTHER" id="PTHR10183:SF379">
    <property type="entry name" value="CALPAIN-5"/>
    <property type="match status" value="1"/>
</dbReference>
<feature type="active site" evidence="5">
    <location>
        <position position="209"/>
    </location>
</feature>
<dbReference type="Proteomes" id="UP001178507">
    <property type="component" value="Unassembled WGS sequence"/>
</dbReference>
<feature type="active site" evidence="5">
    <location>
        <position position="445"/>
    </location>
</feature>
<keyword evidence="3 5" id="KW-0378">Hydrolase</keyword>
<evidence type="ECO:0000313" key="7">
    <source>
        <dbReference type="EMBL" id="CAJ1391839.1"/>
    </source>
</evidence>
<dbReference type="EMBL" id="CAUJNA010002224">
    <property type="protein sequence ID" value="CAJ1391839.1"/>
    <property type="molecule type" value="Genomic_DNA"/>
</dbReference>
<organism evidence="7 8">
    <name type="scientific">Effrenium voratum</name>
    <dbReference type="NCBI Taxonomy" id="2562239"/>
    <lineage>
        <taxon>Eukaryota</taxon>
        <taxon>Sar</taxon>
        <taxon>Alveolata</taxon>
        <taxon>Dinophyceae</taxon>
        <taxon>Suessiales</taxon>
        <taxon>Symbiodiniaceae</taxon>
        <taxon>Effrenium</taxon>
    </lineage>
</organism>
<keyword evidence="4 5" id="KW-0788">Thiol protease</keyword>
<dbReference type="Gene3D" id="3.90.70.10">
    <property type="entry name" value="Cysteine proteinases"/>
    <property type="match status" value="1"/>
</dbReference>
<dbReference type="SUPFAM" id="SSF54001">
    <property type="entry name" value="Cysteine proteinases"/>
    <property type="match status" value="1"/>
</dbReference>
<evidence type="ECO:0000313" key="8">
    <source>
        <dbReference type="Proteomes" id="UP001178507"/>
    </source>
</evidence>
<sequence length="456" mass="51019">MAAPHAVILSGPDFYEGHLTRVYGGYKRTKNLYGRATYQRDPAQEGEEAFLYFSLADRKWCVGTELGACIKDPAKPGSAAPPVLMYQAAGTEPDAAFPALRGFVSWAADLSGAGHFQFDHLIFLEPLSLPNEAADPNREYGGCMHILASRTVDYEFPPAAVSLLGDVPLESERPVWRLGAPLAQLGARAPLFTRSTEPTTADFAGLGSCDASEVTITRAVLAAVREYPEFLEGLMSRSLSVNERGLYWAQLFDPWQRRWRQIKVDEYMPVLDEQPWAGGAFHPLWVMLLEKALAKLCGSYEALSRSQPGGLLLALTGRAELRRWRKDAGWWCAWRHVLPLQDSAARWGQSYSPGLHRRVTKARPLRCVLERVGGTWQQNEDFMALLRELHQQNALLLAWKFPGDRLREDLFAPGEDPGDLGLVQGHGYSVLDFLVEDFRLVQLRNPWPDKPWRGGC</sequence>
<dbReference type="GO" id="GO:0004198">
    <property type="term" value="F:calcium-dependent cysteine-type endopeptidase activity"/>
    <property type="evidence" value="ECO:0007669"/>
    <property type="project" value="InterPro"/>
</dbReference>
<accession>A0AA36MYX5</accession>
<evidence type="ECO:0000256" key="1">
    <source>
        <dbReference type="ARBA" id="ARBA00007623"/>
    </source>
</evidence>